<keyword evidence="9" id="KW-1185">Reference proteome</keyword>
<evidence type="ECO:0000256" key="7">
    <source>
        <dbReference type="RuleBase" id="RU364037"/>
    </source>
</evidence>
<keyword evidence="7" id="KW-0963">Cytoplasm</keyword>
<organism evidence="8 9">
    <name type="scientific">Pseudoduganella chitinolytica</name>
    <dbReference type="NCBI Taxonomy" id="34070"/>
    <lineage>
        <taxon>Bacteria</taxon>
        <taxon>Pseudomonadati</taxon>
        <taxon>Pseudomonadota</taxon>
        <taxon>Betaproteobacteria</taxon>
        <taxon>Burkholderiales</taxon>
        <taxon>Oxalobacteraceae</taxon>
        <taxon>Telluria group</taxon>
        <taxon>Pseudoduganella</taxon>
    </lineage>
</organism>
<keyword evidence="4 7" id="KW-0805">Transcription regulation</keyword>
<comment type="similarity">
    <text evidence="1 7">Belongs to the Fur family.</text>
</comment>
<proteinExistence type="inferred from homology"/>
<dbReference type="InterPro" id="IPR002481">
    <property type="entry name" value="FUR"/>
</dbReference>
<dbReference type="InterPro" id="IPR043135">
    <property type="entry name" value="Fur_C"/>
</dbReference>
<gene>
    <name evidence="7" type="primary">fur</name>
    <name evidence="8" type="ORF">PX653_02620</name>
</gene>
<comment type="subcellular location">
    <subcellularLocation>
        <location evidence="7">Cytoplasm</location>
    </subcellularLocation>
</comment>
<name>A0ABY8BFC1_9BURK</name>
<keyword evidence="2 7" id="KW-0678">Repressor</keyword>
<dbReference type="PANTHER" id="PTHR33202:SF22">
    <property type="entry name" value="HYDROGEN PEROXIDE SENSITIVE REPRESSOR"/>
    <property type="match status" value="1"/>
</dbReference>
<reference evidence="8 9" key="1">
    <citation type="submission" date="2023-02" db="EMBL/GenBank/DDBJ databases">
        <title>Gemone sequence of Telluria chitinolytica ACM 3522T.</title>
        <authorList>
            <person name="Frediansyah A."/>
            <person name="Miess H."/>
            <person name="Gross H."/>
        </authorList>
    </citation>
    <scope>NUCLEOTIDE SEQUENCE [LARGE SCALE GENOMIC DNA]</scope>
    <source>
        <strain evidence="8 9">ACM 3522</strain>
    </source>
</reference>
<keyword evidence="5 7" id="KW-0238">DNA-binding</keyword>
<evidence type="ECO:0000313" key="8">
    <source>
        <dbReference type="EMBL" id="WEF33703.1"/>
    </source>
</evidence>
<sequence>MERTTRQRSAIRAAMEAAARPLSPQEILDAVRTSVPETGIATVYRNIKLLLADGTIQPVTLPGENPRYEMAQLAHHHHHHFHCVPCDRVFDVEGCPGTMEHLAPAGFVIDHHELTLYGVCADCAAARKDKTARKRGAH</sequence>
<dbReference type="InterPro" id="IPR036390">
    <property type="entry name" value="WH_DNA-bd_sf"/>
</dbReference>
<dbReference type="InterPro" id="IPR036388">
    <property type="entry name" value="WH-like_DNA-bd_sf"/>
</dbReference>
<dbReference type="Gene3D" id="1.10.10.10">
    <property type="entry name" value="Winged helix-like DNA-binding domain superfamily/Winged helix DNA-binding domain"/>
    <property type="match status" value="1"/>
</dbReference>
<accession>A0ABY8BFC1</accession>
<keyword evidence="7" id="KW-0479">Metal-binding</keyword>
<dbReference type="Pfam" id="PF01475">
    <property type="entry name" value="FUR"/>
    <property type="match status" value="1"/>
</dbReference>
<dbReference type="Proteomes" id="UP001216510">
    <property type="component" value="Chromosome"/>
</dbReference>
<keyword evidence="3 7" id="KW-0862">Zinc</keyword>
<evidence type="ECO:0000256" key="3">
    <source>
        <dbReference type="ARBA" id="ARBA00022833"/>
    </source>
</evidence>
<dbReference type="RefSeq" id="WP_277416393.1">
    <property type="nucleotide sequence ID" value="NZ_CP119083.1"/>
</dbReference>
<keyword evidence="6 7" id="KW-0804">Transcription</keyword>
<evidence type="ECO:0000256" key="6">
    <source>
        <dbReference type="ARBA" id="ARBA00023163"/>
    </source>
</evidence>
<dbReference type="Gene3D" id="3.30.1490.190">
    <property type="match status" value="1"/>
</dbReference>
<evidence type="ECO:0000313" key="9">
    <source>
        <dbReference type="Proteomes" id="UP001216510"/>
    </source>
</evidence>
<dbReference type="SUPFAM" id="SSF46785">
    <property type="entry name" value="Winged helix' DNA-binding domain"/>
    <property type="match status" value="1"/>
</dbReference>
<dbReference type="EMBL" id="CP119083">
    <property type="protein sequence ID" value="WEF33703.1"/>
    <property type="molecule type" value="Genomic_DNA"/>
</dbReference>
<dbReference type="CDD" id="cd07153">
    <property type="entry name" value="Fur_like"/>
    <property type="match status" value="1"/>
</dbReference>
<protein>
    <recommendedName>
        <fullName evidence="7">Ferric uptake regulation protein</fullName>
    </recommendedName>
</protein>
<dbReference type="PANTHER" id="PTHR33202">
    <property type="entry name" value="ZINC UPTAKE REGULATION PROTEIN"/>
    <property type="match status" value="1"/>
</dbReference>
<evidence type="ECO:0000256" key="5">
    <source>
        <dbReference type="ARBA" id="ARBA00023125"/>
    </source>
</evidence>
<comment type="subunit">
    <text evidence="7">Homodimer.</text>
</comment>
<evidence type="ECO:0000256" key="2">
    <source>
        <dbReference type="ARBA" id="ARBA00022491"/>
    </source>
</evidence>
<keyword evidence="7" id="KW-0408">Iron</keyword>
<evidence type="ECO:0000256" key="1">
    <source>
        <dbReference type="ARBA" id="ARBA00007957"/>
    </source>
</evidence>
<evidence type="ECO:0000256" key="4">
    <source>
        <dbReference type="ARBA" id="ARBA00023015"/>
    </source>
</evidence>